<evidence type="ECO:0000313" key="1">
    <source>
        <dbReference type="EMBL" id="KUG09657.1"/>
    </source>
</evidence>
<name>A0A9X0HP52_SOLP1</name>
<accession>A0A9X0HP52</accession>
<sequence>MLQPLSPQQRGPRAHSTAELVHRVTDSSGAIVADFNYFAAERVLYVCWHGHLTGELVIRVAEASLPWIEQLHPLGLVNDKRGSTGEWGDSVDWIQFEWLPRAKQNGMFAFAYVIDPATTMSFENAGVANAIGEEIELRMFYSLPTAWRWLRQRTQRMEKTSAA</sequence>
<protein>
    <submittedName>
        <fullName evidence="1">Uncharacterized protein</fullName>
    </submittedName>
</protein>
<comment type="caution">
    <text evidence="1">The sequence shown here is derived from an EMBL/GenBank/DDBJ whole genome shotgun (WGS) entry which is preliminary data.</text>
</comment>
<reference evidence="1 2" key="1">
    <citation type="submission" date="2015-11" db="EMBL/GenBank/DDBJ databases">
        <title>Solirubrum puertoriconensis gen. nov. an environmental bacteria isolated in Puerto Rico.</title>
        <authorList>
            <person name="Cuebas-Irizarry M.F."/>
            <person name="Montalvo-Rodriguez R."/>
        </authorList>
    </citation>
    <scope>NUCLEOTIDE SEQUENCE [LARGE SCALE GENOMIC DNA]</scope>
    <source>
        <strain evidence="1 2">MC1A</strain>
    </source>
</reference>
<proteinExistence type="predicted"/>
<gene>
    <name evidence="1" type="ORF">ASU33_18375</name>
</gene>
<dbReference type="RefSeq" id="WP_059067847.1">
    <property type="nucleotide sequence ID" value="NZ_LNAL01000003.1"/>
</dbReference>
<evidence type="ECO:0000313" key="2">
    <source>
        <dbReference type="Proteomes" id="UP000054223"/>
    </source>
</evidence>
<dbReference type="OrthoDB" id="852227at2"/>
<organism evidence="1 2">
    <name type="scientific">Solirubrum puertoriconensis</name>
    <dbReference type="NCBI Taxonomy" id="1751427"/>
    <lineage>
        <taxon>Bacteria</taxon>
        <taxon>Pseudomonadati</taxon>
        <taxon>Bacteroidota</taxon>
        <taxon>Cytophagia</taxon>
        <taxon>Cytophagales</taxon>
    </lineage>
</organism>
<dbReference type="AlphaFoldDB" id="A0A9X0HP52"/>
<keyword evidence="2" id="KW-1185">Reference proteome</keyword>
<dbReference type="EMBL" id="LNAL01000003">
    <property type="protein sequence ID" value="KUG09657.1"/>
    <property type="molecule type" value="Genomic_DNA"/>
</dbReference>
<dbReference type="Proteomes" id="UP000054223">
    <property type="component" value="Unassembled WGS sequence"/>
</dbReference>